<gene>
    <name evidence="3" type="ORF">OBE_01120</name>
</gene>
<feature type="region of interest" description="Disordered" evidence="1">
    <location>
        <begin position="46"/>
        <end position="87"/>
    </location>
</feature>
<feature type="non-terminal residue" evidence="3">
    <location>
        <position position="219"/>
    </location>
</feature>
<feature type="compositionally biased region" description="Low complexity" evidence="1">
    <location>
        <begin position="51"/>
        <end position="79"/>
    </location>
</feature>
<feature type="transmembrane region" description="Helical" evidence="2">
    <location>
        <begin position="15"/>
        <end position="39"/>
    </location>
</feature>
<evidence type="ECO:0000313" key="3">
    <source>
        <dbReference type="EMBL" id="EKC75910.1"/>
    </source>
</evidence>
<keyword evidence="2" id="KW-0812">Transmembrane</keyword>
<accession>K1UCD7</accession>
<organism evidence="3">
    <name type="scientific">human gut metagenome</name>
    <dbReference type="NCBI Taxonomy" id="408170"/>
    <lineage>
        <taxon>unclassified sequences</taxon>
        <taxon>metagenomes</taxon>
        <taxon>organismal metagenomes</taxon>
    </lineage>
</organism>
<dbReference type="EMBL" id="AJWZ01000738">
    <property type="protein sequence ID" value="EKC75910.1"/>
    <property type="molecule type" value="Genomic_DNA"/>
</dbReference>
<sequence>MQRRRAVSRKQNRRVHALITLIFCIAVFILVCAGCFLLVKTDGTITNKPNQSQGDSSSAAPDGADSTTDGDSQQEQPTMTEEEQRIADATATASANCTKDAPQVVDPALWDERGKALMEQLAADEFYQSEGLKYSAKDGCPYMIAVNRAASTVTVLALDDEGNYTKPYMAMVCSGGADTPLGFFATPVNYDWRLLAGPSYGQYATRIWDSYLFHTVPYY</sequence>
<evidence type="ECO:0000256" key="1">
    <source>
        <dbReference type="SAM" id="MobiDB-lite"/>
    </source>
</evidence>
<name>K1UCD7_9ZZZZ</name>
<proteinExistence type="predicted"/>
<reference evidence="3" key="1">
    <citation type="journal article" date="2013" name="Environ. Microbiol.">
        <title>Microbiota from the distal guts of lean and obese adolescents exhibit partial functional redundancy besides clear differences in community structure.</title>
        <authorList>
            <person name="Ferrer M."/>
            <person name="Ruiz A."/>
            <person name="Lanza F."/>
            <person name="Haange S.B."/>
            <person name="Oberbach A."/>
            <person name="Till H."/>
            <person name="Bargiela R."/>
            <person name="Campoy C."/>
            <person name="Segura M.T."/>
            <person name="Richter M."/>
            <person name="von Bergen M."/>
            <person name="Seifert J."/>
            <person name="Suarez A."/>
        </authorList>
    </citation>
    <scope>NUCLEOTIDE SEQUENCE</scope>
</reference>
<dbReference type="AlphaFoldDB" id="K1UCD7"/>
<evidence type="ECO:0000256" key="2">
    <source>
        <dbReference type="SAM" id="Phobius"/>
    </source>
</evidence>
<protein>
    <submittedName>
        <fullName evidence="3">Uncharacterized protein</fullName>
    </submittedName>
</protein>
<keyword evidence="2" id="KW-0472">Membrane</keyword>
<comment type="caution">
    <text evidence="3">The sequence shown here is derived from an EMBL/GenBank/DDBJ whole genome shotgun (WGS) entry which is preliminary data.</text>
</comment>
<keyword evidence="2" id="KW-1133">Transmembrane helix</keyword>